<evidence type="ECO:0000256" key="5">
    <source>
        <dbReference type="ARBA" id="ARBA00022679"/>
    </source>
</evidence>
<dbReference type="GO" id="GO:0005886">
    <property type="term" value="C:plasma membrane"/>
    <property type="evidence" value="ECO:0007669"/>
    <property type="project" value="UniProtKB-SubCell"/>
</dbReference>
<evidence type="ECO:0000256" key="9">
    <source>
        <dbReference type="SAM" id="Phobius"/>
    </source>
</evidence>
<evidence type="ECO:0000256" key="6">
    <source>
        <dbReference type="ARBA" id="ARBA00022692"/>
    </source>
</evidence>
<feature type="domain" description="Bacterial sugar transferase" evidence="10">
    <location>
        <begin position="294"/>
        <end position="486"/>
    </location>
</feature>
<evidence type="ECO:0000256" key="7">
    <source>
        <dbReference type="ARBA" id="ARBA00022989"/>
    </source>
</evidence>
<evidence type="ECO:0000313" key="11">
    <source>
        <dbReference type="EMBL" id="TWU49715.1"/>
    </source>
</evidence>
<sequence length="492" mass="54289">MSDLIVGPHAEPRLQPAESVVANHTAAKMNGNLSRSYLVQSTYTGVPLVIADMAITAVALLVSSYVVNLSQGHGFNSGTWTQLPALLLLQFGLISLHGLYPGAGISPVYELRGIVRSTFLAALSLSTINILFGQLPRIEFAIFACTAVMIAVLLPLARHLTRTALAKTSWWGIGTLLIGTASDGSRICSRIQSLRQSGFKLIGYVCRDFENGHSDSNCLGPLDDAYSIASLNGAPVAAIASSEIQESAHRLMFQFPSLVWIGNSSTAQESSDVLGAFTRRLNMPFLRFVPRFCKRALDLMIVIPGLVALAPLFAILAIAIKRRSPGPVIYGSNRVGQHGRRFKMWKFRSMVVGADEVLKQKLASDPVARAEWDRDSKLKDDPRIIAGVGHMLRRFSLDELPQLWNVLTGEMSLVGPRPVPPDEIVRYQAHYYEYTQMWPGMTGLWQVSGRNETTFETRVFLVHHYAANWSLWLDAWILVKTPLTVLTRRGAY</sequence>
<dbReference type="Proteomes" id="UP000317977">
    <property type="component" value="Unassembled WGS sequence"/>
</dbReference>
<comment type="caution">
    <text evidence="11">The sequence shown here is derived from an EMBL/GenBank/DDBJ whole genome shotgun (WGS) entry which is preliminary data.</text>
</comment>
<keyword evidence="4" id="KW-1003">Cell membrane</keyword>
<dbReference type="AlphaFoldDB" id="A0A5C6EMJ0"/>
<dbReference type="InterPro" id="IPR003362">
    <property type="entry name" value="Bact_transf"/>
</dbReference>
<dbReference type="GO" id="GO:0089702">
    <property type="term" value="F:undecaprenyl-phosphate glucose phosphotransferase activity"/>
    <property type="evidence" value="ECO:0007669"/>
    <property type="project" value="UniProtKB-EC"/>
</dbReference>
<feature type="transmembrane region" description="Helical" evidence="9">
    <location>
        <begin position="296"/>
        <end position="320"/>
    </location>
</feature>
<evidence type="ECO:0000256" key="3">
    <source>
        <dbReference type="ARBA" id="ARBA00006464"/>
    </source>
</evidence>
<dbReference type="Pfam" id="PF02397">
    <property type="entry name" value="Bac_transf"/>
    <property type="match status" value="1"/>
</dbReference>
<feature type="transmembrane region" description="Helical" evidence="9">
    <location>
        <begin position="79"/>
        <end position="101"/>
    </location>
</feature>
<feature type="transmembrane region" description="Helical" evidence="9">
    <location>
        <begin position="138"/>
        <end position="157"/>
    </location>
</feature>
<keyword evidence="5 11" id="KW-0808">Transferase</keyword>
<comment type="subcellular location">
    <subcellularLocation>
        <location evidence="2">Cell membrane</location>
    </subcellularLocation>
    <subcellularLocation>
        <location evidence="1">Membrane</location>
        <topology evidence="1">Multi-pass membrane protein</topology>
    </subcellularLocation>
</comment>
<name>A0A5C6EMJ0_9BACT</name>
<dbReference type="NCBIfam" id="TIGR03025">
    <property type="entry name" value="EPS_sugtrans"/>
    <property type="match status" value="1"/>
</dbReference>
<evidence type="ECO:0000256" key="4">
    <source>
        <dbReference type="ARBA" id="ARBA00022475"/>
    </source>
</evidence>
<feature type="transmembrane region" description="Helical" evidence="9">
    <location>
        <begin position="113"/>
        <end position="132"/>
    </location>
</feature>
<organism evidence="11 12">
    <name type="scientific">Rubripirellula reticaptiva</name>
    <dbReference type="NCBI Taxonomy" id="2528013"/>
    <lineage>
        <taxon>Bacteria</taxon>
        <taxon>Pseudomonadati</taxon>
        <taxon>Planctomycetota</taxon>
        <taxon>Planctomycetia</taxon>
        <taxon>Pirellulales</taxon>
        <taxon>Pirellulaceae</taxon>
        <taxon>Rubripirellula</taxon>
    </lineage>
</organism>
<evidence type="ECO:0000256" key="2">
    <source>
        <dbReference type="ARBA" id="ARBA00004236"/>
    </source>
</evidence>
<evidence type="ECO:0000313" key="12">
    <source>
        <dbReference type="Proteomes" id="UP000317977"/>
    </source>
</evidence>
<evidence type="ECO:0000259" key="10">
    <source>
        <dbReference type="Pfam" id="PF02397"/>
    </source>
</evidence>
<comment type="similarity">
    <text evidence="3">Belongs to the bacterial sugar transferase family.</text>
</comment>
<gene>
    <name evidence="11" type="primary">wcaJ_3</name>
    <name evidence="11" type="ORF">Poly59_43390</name>
</gene>
<keyword evidence="8 9" id="KW-0472">Membrane</keyword>
<dbReference type="EC" id="2.7.8.31" evidence="11"/>
<accession>A0A5C6EMJ0</accession>
<reference evidence="11 12" key="1">
    <citation type="submission" date="2019-02" db="EMBL/GenBank/DDBJ databases">
        <title>Deep-cultivation of Planctomycetes and their phenomic and genomic characterization uncovers novel biology.</title>
        <authorList>
            <person name="Wiegand S."/>
            <person name="Jogler M."/>
            <person name="Boedeker C."/>
            <person name="Pinto D."/>
            <person name="Vollmers J."/>
            <person name="Rivas-Marin E."/>
            <person name="Kohn T."/>
            <person name="Peeters S.H."/>
            <person name="Heuer A."/>
            <person name="Rast P."/>
            <person name="Oberbeckmann S."/>
            <person name="Bunk B."/>
            <person name="Jeske O."/>
            <person name="Meyerdierks A."/>
            <person name="Storesund J.E."/>
            <person name="Kallscheuer N."/>
            <person name="Luecker S."/>
            <person name="Lage O.M."/>
            <person name="Pohl T."/>
            <person name="Merkel B.J."/>
            <person name="Hornburger P."/>
            <person name="Mueller R.-W."/>
            <person name="Bruemmer F."/>
            <person name="Labrenz M."/>
            <person name="Spormann A.M."/>
            <person name="Op Den Camp H."/>
            <person name="Overmann J."/>
            <person name="Amann R."/>
            <person name="Jetten M.S.M."/>
            <person name="Mascher T."/>
            <person name="Medema M.H."/>
            <person name="Devos D.P."/>
            <person name="Kaster A.-K."/>
            <person name="Ovreas L."/>
            <person name="Rohde M."/>
            <person name="Galperin M.Y."/>
            <person name="Jogler C."/>
        </authorList>
    </citation>
    <scope>NUCLEOTIDE SEQUENCE [LARGE SCALE GENOMIC DNA]</scope>
    <source>
        <strain evidence="11 12">Poly59</strain>
    </source>
</reference>
<protein>
    <submittedName>
        <fullName evidence="11">UDP-glucose:undecaprenyl-phosphate glucose-1-phosphate transferase</fullName>
        <ecNumber evidence="11">2.7.8.31</ecNumber>
    </submittedName>
</protein>
<keyword evidence="6 9" id="KW-0812">Transmembrane</keyword>
<proteinExistence type="inferred from homology"/>
<keyword evidence="12" id="KW-1185">Reference proteome</keyword>
<dbReference type="PANTHER" id="PTHR30576:SF4">
    <property type="entry name" value="UNDECAPRENYL-PHOSPHATE GALACTOSE PHOSPHOTRANSFERASE"/>
    <property type="match status" value="1"/>
</dbReference>
<feature type="transmembrane region" description="Helical" evidence="9">
    <location>
        <begin position="45"/>
        <end position="67"/>
    </location>
</feature>
<evidence type="ECO:0000256" key="8">
    <source>
        <dbReference type="ARBA" id="ARBA00023136"/>
    </source>
</evidence>
<keyword evidence="7 9" id="KW-1133">Transmembrane helix</keyword>
<dbReference type="PANTHER" id="PTHR30576">
    <property type="entry name" value="COLANIC BIOSYNTHESIS UDP-GLUCOSE LIPID CARRIER TRANSFERASE"/>
    <property type="match status" value="1"/>
</dbReference>
<evidence type="ECO:0000256" key="1">
    <source>
        <dbReference type="ARBA" id="ARBA00004141"/>
    </source>
</evidence>
<dbReference type="InterPro" id="IPR017475">
    <property type="entry name" value="EPS_sugar_tfrase"/>
</dbReference>
<dbReference type="EMBL" id="SJPX01000004">
    <property type="protein sequence ID" value="TWU49715.1"/>
    <property type="molecule type" value="Genomic_DNA"/>
</dbReference>